<comment type="similarity">
    <text evidence="2">Belongs to the NAD(P)-dependent epimerase/dehydratase family. Dihydroflavonol-4-reductase subfamily.</text>
</comment>
<comment type="caution">
    <text evidence="4">The sequence shown here is derived from an EMBL/GenBank/DDBJ whole genome shotgun (WGS) entry which is preliminary data.</text>
</comment>
<dbReference type="Gene3D" id="3.40.50.720">
    <property type="entry name" value="NAD(P)-binding Rossmann-like Domain"/>
    <property type="match status" value="2"/>
</dbReference>
<dbReference type="AlphaFoldDB" id="A0A9W7SMK3"/>
<reference evidence="4 5" key="2">
    <citation type="journal article" date="2021" name="Curr. Genet.">
        <title>Genetic response to nitrogen starvation in the aggressive Eucalyptus foliar pathogen Teratosphaeria destructans.</title>
        <authorList>
            <person name="Havenga M."/>
            <person name="Wingfield B.D."/>
            <person name="Wingfield M.J."/>
            <person name="Dreyer L.L."/>
            <person name="Roets F."/>
            <person name="Aylward J."/>
        </authorList>
    </citation>
    <scope>NUCLEOTIDE SEQUENCE [LARGE SCALE GENOMIC DNA]</scope>
    <source>
        <strain evidence="4">CMW44962</strain>
    </source>
</reference>
<name>A0A9W7SMK3_9PEZI</name>
<dbReference type="InterPro" id="IPR036291">
    <property type="entry name" value="NAD(P)-bd_dom_sf"/>
</dbReference>
<dbReference type="InterPro" id="IPR001509">
    <property type="entry name" value="Epimerase_deHydtase"/>
</dbReference>
<dbReference type="SUPFAM" id="SSF51735">
    <property type="entry name" value="NAD(P)-binding Rossmann-fold domains"/>
    <property type="match status" value="1"/>
</dbReference>
<proteinExistence type="inferred from homology"/>
<dbReference type="Pfam" id="PF01370">
    <property type="entry name" value="Epimerase"/>
    <property type="match status" value="1"/>
</dbReference>
<evidence type="ECO:0000256" key="1">
    <source>
        <dbReference type="ARBA" id="ARBA00023002"/>
    </source>
</evidence>
<evidence type="ECO:0000313" key="5">
    <source>
        <dbReference type="Proteomes" id="UP001138500"/>
    </source>
</evidence>
<dbReference type="PANTHER" id="PTHR10366:SF562">
    <property type="entry name" value="ALDEHYDE REDUCTASE II (AFU_ORTHOLOGUE AFUA_1G11360)"/>
    <property type="match status" value="1"/>
</dbReference>
<dbReference type="EMBL" id="RIBY02002167">
    <property type="protein sequence ID" value="KAH9823771.1"/>
    <property type="molecule type" value="Genomic_DNA"/>
</dbReference>
<accession>A0A9W7SMK3</accession>
<dbReference type="Proteomes" id="UP001138500">
    <property type="component" value="Unassembled WGS sequence"/>
</dbReference>
<sequence>MSTINKGDLVLVTGVNGYIASHVALQLLEAGYHVRGTSRTKQKSDYLVELFEKKFGPGKFEVVEVPDMIHVGAFDEAVKGVAGIAHVASVLTFSNKPAQVITPTVKGALNVLTSASKEPSVKSFVYTSSSTAALLPQPNKELTITEDTWNDATGGLEGRRGDAAAVPGVGRPAELEHGRILDPDGAFSSSTASWVNQAFTGVKDPLQYPPQYFIDVDDTARLHVIGLVDPAANGRRLFGFAAPFNWNDMFRVFREVKPDGKWEDLEGLGRDLSTVPNQAAEDLLRKHYGKGWTGLEESVKANVAAVRA</sequence>
<keyword evidence="1" id="KW-0560">Oxidoreductase</keyword>
<dbReference type="InterPro" id="IPR050425">
    <property type="entry name" value="NAD(P)_dehydrat-like"/>
</dbReference>
<keyword evidence="5" id="KW-1185">Reference proteome</keyword>
<dbReference type="PANTHER" id="PTHR10366">
    <property type="entry name" value="NAD DEPENDENT EPIMERASE/DEHYDRATASE"/>
    <property type="match status" value="1"/>
</dbReference>
<protein>
    <submittedName>
        <fullName evidence="4">GDP-mannose 4,6 dehydratase</fullName>
    </submittedName>
</protein>
<dbReference type="OrthoDB" id="2735536at2759"/>
<reference evidence="4 5" key="1">
    <citation type="journal article" date="2018" name="IMA Fungus">
        <title>IMA Genome-F 10: Nine draft genome sequences of Claviceps purpurea s.lat., including C. arundinis, C. humidiphila, and C. cf. spartinae, pseudomolecules for the pitch canker pathogen Fusarium circinatum, draft genome of Davidsoniella eucalypti, Grosmannia galeiformis, Quambalaria eucalypti, and Teratosphaeria destructans.</title>
        <authorList>
            <person name="Wingfield B.D."/>
            <person name="Liu M."/>
            <person name="Nguyen H.D."/>
            <person name="Lane F.A."/>
            <person name="Morgan S.W."/>
            <person name="De Vos L."/>
            <person name="Wilken P.M."/>
            <person name="Duong T.A."/>
            <person name="Aylward J."/>
            <person name="Coetzee M.P."/>
            <person name="Dadej K."/>
            <person name="De Beer Z.W."/>
            <person name="Findlay W."/>
            <person name="Havenga M."/>
            <person name="Kolarik M."/>
            <person name="Menzies J.G."/>
            <person name="Naidoo K."/>
            <person name="Pochopski O."/>
            <person name="Shoukouhi P."/>
            <person name="Santana Q.C."/>
            <person name="Seifert K.A."/>
            <person name="Soal N."/>
            <person name="Steenkamp E.T."/>
            <person name="Tatham C.T."/>
            <person name="van der Nest M.A."/>
            <person name="Wingfield M.J."/>
        </authorList>
    </citation>
    <scope>NUCLEOTIDE SEQUENCE [LARGE SCALE GENOMIC DNA]</scope>
    <source>
        <strain evidence="4">CMW44962</strain>
    </source>
</reference>
<evidence type="ECO:0000256" key="2">
    <source>
        <dbReference type="ARBA" id="ARBA00023445"/>
    </source>
</evidence>
<organism evidence="4 5">
    <name type="scientific">Teratosphaeria destructans</name>
    <dbReference type="NCBI Taxonomy" id="418781"/>
    <lineage>
        <taxon>Eukaryota</taxon>
        <taxon>Fungi</taxon>
        <taxon>Dikarya</taxon>
        <taxon>Ascomycota</taxon>
        <taxon>Pezizomycotina</taxon>
        <taxon>Dothideomycetes</taxon>
        <taxon>Dothideomycetidae</taxon>
        <taxon>Mycosphaerellales</taxon>
        <taxon>Teratosphaeriaceae</taxon>
        <taxon>Teratosphaeria</taxon>
    </lineage>
</organism>
<dbReference type="GO" id="GO:0016616">
    <property type="term" value="F:oxidoreductase activity, acting on the CH-OH group of donors, NAD or NADP as acceptor"/>
    <property type="evidence" value="ECO:0007669"/>
    <property type="project" value="TreeGrafter"/>
</dbReference>
<evidence type="ECO:0000313" key="4">
    <source>
        <dbReference type="EMBL" id="KAH9823771.1"/>
    </source>
</evidence>
<evidence type="ECO:0000259" key="3">
    <source>
        <dbReference type="Pfam" id="PF01370"/>
    </source>
</evidence>
<gene>
    <name evidence="4" type="ORF">Tdes44962_MAKER04515</name>
</gene>
<feature type="domain" description="NAD-dependent epimerase/dehydratase" evidence="3">
    <location>
        <begin position="10"/>
        <end position="134"/>
    </location>
</feature>